<evidence type="ECO:0000313" key="1">
    <source>
        <dbReference type="EMBL" id="KAJ3582645.1"/>
    </source>
</evidence>
<evidence type="ECO:0000313" key="2">
    <source>
        <dbReference type="Proteomes" id="UP001148018"/>
    </source>
</evidence>
<protein>
    <submittedName>
        <fullName evidence="1">Uncharacterized protein</fullName>
    </submittedName>
</protein>
<gene>
    <name evidence="1" type="ORF">NHX12_000396</name>
</gene>
<organism evidence="1 2">
    <name type="scientific">Muraenolepis orangiensis</name>
    <name type="common">Patagonian moray cod</name>
    <dbReference type="NCBI Taxonomy" id="630683"/>
    <lineage>
        <taxon>Eukaryota</taxon>
        <taxon>Metazoa</taxon>
        <taxon>Chordata</taxon>
        <taxon>Craniata</taxon>
        <taxon>Vertebrata</taxon>
        <taxon>Euteleostomi</taxon>
        <taxon>Actinopterygii</taxon>
        <taxon>Neopterygii</taxon>
        <taxon>Teleostei</taxon>
        <taxon>Neoteleostei</taxon>
        <taxon>Acanthomorphata</taxon>
        <taxon>Zeiogadaria</taxon>
        <taxon>Gadariae</taxon>
        <taxon>Gadiformes</taxon>
        <taxon>Muraenolepidoidei</taxon>
        <taxon>Muraenolepididae</taxon>
        <taxon>Muraenolepis</taxon>
    </lineage>
</organism>
<dbReference type="AlphaFoldDB" id="A0A9Q0D671"/>
<proteinExistence type="predicted"/>
<comment type="caution">
    <text evidence="1">The sequence shown here is derived from an EMBL/GenBank/DDBJ whole genome shotgun (WGS) entry which is preliminary data.</text>
</comment>
<reference evidence="1" key="1">
    <citation type="submission" date="2022-07" db="EMBL/GenBank/DDBJ databases">
        <title>Chromosome-level genome of Muraenolepis orangiensis.</title>
        <authorList>
            <person name="Kim J."/>
        </authorList>
    </citation>
    <scope>NUCLEOTIDE SEQUENCE</scope>
    <source>
        <strain evidence="1">KU_S4_2022</strain>
        <tissue evidence="1">Muscle</tissue>
    </source>
</reference>
<dbReference type="EMBL" id="JANIIK010000894">
    <property type="protein sequence ID" value="KAJ3582645.1"/>
    <property type="molecule type" value="Genomic_DNA"/>
</dbReference>
<dbReference type="Proteomes" id="UP001148018">
    <property type="component" value="Unassembled WGS sequence"/>
</dbReference>
<keyword evidence="2" id="KW-1185">Reference proteome</keyword>
<accession>A0A9Q0D671</accession>
<sequence>MEVGKSPAKLSGENTEFFSKLCAWEHGGRDLRFYGLAAGKMARVSLQHLILPQAQFSFKGPHCSVHVCDDAPPPLKLQVQRIEVARDVTEKGQLTQKLLLPELCCILPFGF</sequence>
<name>A0A9Q0D671_9TELE</name>